<dbReference type="EMBL" id="HG996467">
    <property type="protein sequence ID" value="CAG1863070.1"/>
    <property type="molecule type" value="Genomic_DNA"/>
</dbReference>
<gene>
    <name evidence="3" type="ORF">GSMUA_79650.1</name>
</gene>
<dbReference type="Gene3D" id="3.40.47.10">
    <property type="match status" value="1"/>
</dbReference>
<sequence length="186" mass="20525">MLLFPPTIYEIMSATQVTVPESEKAVGGHLREVGLTFHFFNQLPMIIADNIGNSLADAFKPLGITDWNEVFWVAHPGNWAIMDDAIESKLGLLPEKLSTARHVFAEYGNMQSATVYIVMDEVRKRSVVEGRATTGDGLQWGGALWVWTGAQHRDCRAPQLTTLVAVVILLVRYGCAAMLVLPLPCE</sequence>
<dbReference type="FunCoup" id="A0A804I6N0">
    <property type="interactions" value="4"/>
</dbReference>
<dbReference type="AlphaFoldDB" id="A0A804I6N0"/>
<keyword evidence="5" id="KW-1185">Reference proteome</keyword>
<reference evidence="3" key="1">
    <citation type="submission" date="2021-03" db="EMBL/GenBank/DDBJ databases">
        <authorList>
            <consortium name="Genoscope - CEA"/>
            <person name="William W."/>
        </authorList>
    </citation>
    <scope>NUCLEOTIDE SEQUENCE</scope>
    <source>
        <strain evidence="3">Doubled-haploid Pahang</strain>
    </source>
</reference>
<proteinExistence type="inferred from homology"/>
<feature type="domain" description="Chalcone/stilbene synthase C-terminal" evidence="2">
    <location>
        <begin position="10"/>
        <end position="143"/>
    </location>
</feature>
<protein>
    <submittedName>
        <fullName evidence="3">(wild Malaysian banana) hypothetical protein</fullName>
    </submittedName>
</protein>
<dbReference type="SUPFAM" id="SSF53901">
    <property type="entry name" value="Thiolase-like"/>
    <property type="match status" value="1"/>
</dbReference>
<name>A0A804I6N0_MUSAM</name>
<dbReference type="FunFam" id="3.40.47.10:FF:000014">
    <property type="entry name" value="Chalcone synthase 1"/>
    <property type="match status" value="1"/>
</dbReference>
<dbReference type="PANTHER" id="PTHR11877">
    <property type="entry name" value="HYDROXYMETHYLGLUTARYL-COA SYNTHASE"/>
    <property type="match status" value="1"/>
</dbReference>
<dbReference type="GO" id="GO:0016747">
    <property type="term" value="F:acyltransferase activity, transferring groups other than amino-acyl groups"/>
    <property type="evidence" value="ECO:0007669"/>
    <property type="project" value="InterPro"/>
</dbReference>
<dbReference type="PANTHER" id="PTHR11877:SF105">
    <property type="entry name" value="CHALCONE SYNTHASE"/>
    <property type="match status" value="1"/>
</dbReference>
<evidence type="ECO:0000313" key="5">
    <source>
        <dbReference type="Proteomes" id="UP000012960"/>
    </source>
</evidence>
<dbReference type="OrthoDB" id="329835at2759"/>
<evidence type="ECO:0000313" key="3">
    <source>
        <dbReference type="EMBL" id="CAG1863070.1"/>
    </source>
</evidence>
<accession>A0A804I6N0</accession>
<reference evidence="4" key="2">
    <citation type="submission" date="2021-05" db="UniProtKB">
        <authorList>
            <consortium name="EnsemblPlants"/>
        </authorList>
    </citation>
    <scope>IDENTIFICATION</scope>
    <source>
        <strain evidence="4">subsp. malaccensis</strain>
    </source>
</reference>
<dbReference type="Gramene" id="Ma02_t24950.1">
    <property type="protein sequence ID" value="Ma02_p24950.1"/>
    <property type="gene ID" value="Ma02_g24950"/>
</dbReference>
<evidence type="ECO:0000313" key="4">
    <source>
        <dbReference type="EnsemblPlants" id="Ma02_p24950.1"/>
    </source>
</evidence>
<evidence type="ECO:0000256" key="1">
    <source>
        <dbReference type="ARBA" id="ARBA00005531"/>
    </source>
</evidence>
<dbReference type="Pfam" id="PF02797">
    <property type="entry name" value="Chal_sti_synt_C"/>
    <property type="match status" value="1"/>
</dbReference>
<dbReference type="InterPro" id="IPR011141">
    <property type="entry name" value="Polyketide_synthase_type-III"/>
</dbReference>
<dbReference type="InterPro" id="IPR016039">
    <property type="entry name" value="Thiolase-like"/>
</dbReference>
<dbReference type="Proteomes" id="UP000012960">
    <property type="component" value="Unplaced"/>
</dbReference>
<comment type="similarity">
    <text evidence="1">Belongs to the thiolase-like superfamily. Chalcone/stilbene synthases family.</text>
</comment>
<organism evidence="4 5">
    <name type="scientific">Musa acuminata subsp. malaccensis</name>
    <name type="common">Wild banana</name>
    <name type="synonym">Musa malaccensis</name>
    <dbReference type="NCBI Taxonomy" id="214687"/>
    <lineage>
        <taxon>Eukaryota</taxon>
        <taxon>Viridiplantae</taxon>
        <taxon>Streptophyta</taxon>
        <taxon>Embryophyta</taxon>
        <taxon>Tracheophyta</taxon>
        <taxon>Spermatophyta</taxon>
        <taxon>Magnoliopsida</taxon>
        <taxon>Liliopsida</taxon>
        <taxon>Zingiberales</taxon>
        <taxon>Musaceae</taxon>
        <taxon>Musa</taxon>
    </lineage>
</organism>
<evidence type="ECO:0000259" key="2">
    <source>
        <dbReference type="Pfam" id="PF02797"/>
    </source>
</evidence>
<dbReference type="InParanoid" id="A0A804I6N0"/>
<dbReference type="OMA" id="YIVMDEV"/>
<dbReference type="InterPro" id="IPR012328">
    <property type="entry name" value="Chalcone/stilbene_synt_C"/>
</dbReference>
<dbReference type="EnsemblPlants" id="Ma02_t24950.1">
    <property type="protein sequence ID" value="Ma02_p24950.1"/>
    <property type="gene ID" value="Ma02_g24950"/>
</dbReference>